<accession>A0ABT1I2N0</accession>
<dbReference type="RefSeq" id="WP_253673777.1">
    <property type="nucleotide sequence ID" value="NZ_JAMTCP010000055.1"/>
</dbReference>
<gene>
    <name evidence="1" type="ORF">LX15_005773</name>
</gene>
<reference evidence="1 2" key="1">
    <citation type="submission" date="2022-06" db="EMBL/GenBank/DDBJ databases">
        <title>Genomic Encyclopedia of Archaeal and Bacterial Type Strains, Phase II (KMG-II): from individual species to whole genera.</title>
        <authorList>
            <person name="Goeker M."/>
        </authorList>
    </citation>
    <scope>NUCLEOTIDE SEQUENCE [LARGE SCALE GENOMIC DNA]</scope>
    <source>
        <strain evidence="1 2">DSM 40477</strain>
    </source>
</reference>
<comment type="caution">
    <text evidence="1">The sequence shown here is derived from an EMBL/GenBank/DDBJ whole genome shotgun (WGS) entry which is preliminary data.</text>
</comment>
<protein>
    <submittedName>
        <fullName evidence="1">Uncharacterized protein</fullName>
    </submittedName>
</protein>
<evidence type="ECO:0000313" key="2">
    <source>
        <dbReference type="Proteomes" id="UP001205311"/>
    </source>
</evidence>
<name>A0ABT1I2N0_STRSD</name>
<dbReference type="EMBL" id="JAMTCP010000055">
    <property type="protein sequence ID" value="MCP2262041.1"/>
    <property type="molecule type" value="Genomic_DNA"/>
</dbReference>
<sequence>MSSIAELRAALEAVREQLRVAHAASSSARESLEESRSLFLDVGRNHPEPLLPPELAKALDQVDHALSLVVAAITSLDGYATRL</sequence>
<proteinExistence type="predicted"/>
<keyword evidence="2" id="KW-1185">Reference proteome</keyword>
<evidence type="ECO:0000313" key="1">
    <source>
        <dbReference type="EMBL" id="MCP2262041.1"/>
    </source>
</evidence>
<organism evidence="1 2">
    <name type="scientific">Streptoalloteichus tenebrarius (strain ATCC 17920 / DSM 40477 / JCM 4838 / CBS 697.72 / NBRC 16177 / NCIMB 11028 / NRRL B-12390 / A12253. 1 / ISP 5477)</name>
    <name type="common">Streptomyces tenebrarius</name>
    <dbReference type="NCBI Taxonomy" id="1933"/>
    <lineage>
        <taxon>Bacteria</taxon>
        <taxon>Bacillati</taxon>
        <taxon>Actinomycetota</taxon>
        <taxon>Actinomycetes</taxon>
        <taxon>Pseudonocardiales</taxon>
        <taxon>Pseudonocardiaceae</taxon>
        <taxon>Streptoalloteichus</taxon>
    </lineage>
</organism>
<dbReference type="Proteomes" id="UP001205311">
    <property type="component" value="Unassembled WGS sequence"/>
</dbReference>